<feature type="binding site" evidence="11">
    <location>
        <begin position="180"/>
        <end position="182"/>
    </location>
    <ligand>
        <name>beta-D-galactose</name>
        <dbReference type="ChEBI" id="CHEBI:27667"/>
    </ligand>
</feature>
<dbReference type="EC" id="5.1.3.3" evidence="4 8"/>
<dbReference type="InterPro" id="IPR008183">
    <property type="entry name" value="Aldose_1/G6P_1-epimerase"/>
</dbReference>
<keyword evidence="7 8" id="KW-0119">Carbohydrate metabolism</keyword>
<feature type="binding site" evidence="10">
    <location>
        <position position="252"/>
    </location>
    <ligand>
        <name>beta-D-galactose</name>
        <dbReference type="ChEBI" id="CHEBI:27667"/>
    </ligand>
</feature>
<protein>
    <recommendedName>
        <fullName evidence="5 8">Aldose 1-epimerase</fullName>
        <ecNumber evidence="4 8">5.1.3.3</ecNumber>
    </recommendedName>
</protein>
<dbReference type="PIRSF" id="PIRSF005096">
    <property type="entry name" value="GALM"/>
    <property type="match status" value="1"/>
</dbReference>
<feature type="binding site" evidence="11">
    <location>
        <begin position="83"/>
        <end position="84"/>
    </location>
    <ligand>
        <name>beta-D-galactose</name>
        <dbReference type="ChEBI" id="CHEBI:27667"/>
    </ligand>
</feature>
<evidence type="ECO:0000313" key="12">
    <source>
        <dbReference type="EMBL" id="MCK6262495.1"/>
    </source>
</evidence>
<feature type="active site" description="Proton donor" evidence="9">
    <location>
        <position position="180"/>
    </location>
</feature>
<dbReference type="InterPro" id="IPR047215">
    <property type="entry name" value="Galactose_mutarotase-like"/>
</dbReference>
<dbReference type="InterPro" id="IPR015443">
    <property type="entry name" value="Aldose_1-epimerase"/>
</dbReference>
<gene>
    <name evidence="12" type="primary">galM</name>
    <name evidence="12" type="ORF">KP803_04330</name>
</gene>
<sequence length="354" mass="39091">MTQSLLTTMKKAVAYDGHPANLAELTNRNGFSIVVMDIGATWLSCQVPVHGEPSREVILGVSTMEDFQKHGTYLGATVGRYANRIANGQFEIDGQSYQVNTNQAGNCLHGGENGFDKRRWAIVEQSERCVVMRLHSVDGDQGFPGNLSVLVTYQLNDENQVSINYRATTDKATPVNLTNHSYFNLLGAESGEDCKQHAVQILADQYLPTTDTGIPLDKPVSVSDTSFDFRQPKTIAQDLFKGEQQVSAKGYDHSFVFNSKSQGVALVASVISPDEKIQLDVWTDKPAMQLYSGNYLAGTPNRRGGEYEDYAGLALETQFLPDAPNHPEWEHPSSILHPEQEYLSTTCYQFKALG</sequence>
<dbReference type="CDD" id="cd09019">
    <property type="entry name" value="galactose_mutarotase_like"/>
    <property type="match status" value="1"/>
</dbReference>
<dbReference type="GO" id="GO:0004034">
    <property type="term" value="F:aldose 1-epimerase activity"/>
    <property type="evidence" value="ECO:0007669"/>
    <property type="project" value="UniProtKB-EC"/>
</dbReference>
<dbReference type="PROSITE" id="PS00545">
    <property type="entry name" value="ALDOSE_1_EPIMERASE"/>
    <property type="match status" value="1"/>
</dbReference>
<evidence type="ECO:0000256" key="7">
    <source>
        <dbReference type="ARBA" id="ARBA00023277"/>
    </source>
</evidence>
<name>A0A9X1XKB7_9VIBR</name>
<evidence type="ECO:0000256" key="10">
    <source>
        <dbReference type="PIRSR" id="PIRSR005096-2"/>
    </source>
</evidence>
<reference evidence="12" key="1">
    <citation type="submission" date="2021-11" db="EMBL/GenBank/DDBJ databases">
        <title>Vibrio ZSDE26 sp. nov. and Vibrio ZSDZ34 sp. nov., isolated from coastal seawater in Qingdao.</title>
        <authorList>
            <person name="Zhang P."/>
        </authorList>
    </citation>
    <scope>NUCLEOTIDE SEQUENCE</scope>
    <source>
        <strain evidence="12">ZSDE26</strain>
    </source>
</reference>
<keyword evidence="13" id="KW-1185">Reference proteome</keyword>
<dbReference type="NCBIfam" id="NF008277">
    <property type="entry name" value="PRK11055.1"/>
    <property type="match status" value="1"/>
</dbReference>
<evidence type="ECO:0000256" key="1">
    <source>
        <dbReference type="ARBA" id="ARBA00001614"/>
    </source>
</evidence>
<dbReference type="InterPro" id="IPR018052">
    <property type="entry name" value="Ald1_epimerase_CS"/>
</dbReference>
<evidence type="ECO:0000256" key="11">
    <source>
        <dbReference type="PIRSR" id="PIRSR005096-3"/>
    </source>
</evidence>
<comment type="catalytic activity">
    <reaction evidence="1 8">
        <text>alpha-D-glucose = beta-D-glucose</text>
        <dbReference type="Rhea" id="RHEA:10264"/>
        <dbReference type="ChEBI" id="CHEBI:15903"/>
        <dbReference type="ChEBI" id="CHEBI:17925"/>
        <dbReference type="EC" id="5.1.3.3"/>
    </reaction>
</comment>
<dbReference type="Gene3D" id="2.70.98.10">
    <property type="match status" value="1"/>
</dbReference>
<dbReference type="GO" id="GO:0005737">
    <property type="term" value="C:cytoplasm"/>
    <property type="evidence" value="ECO:0007669"/>
    <property type="project" value="TreeGrafter"/>
</dbReference>
<evidence type="ECO:0000256" key="2">
    <source>
        <dbReference type="ARBA" id="ARBA00005028"/>
    </source>
</evidence>
<dbReference type="Proteomes" id="UP001139559">
    <property type="component" value="Unassembled WGS sequence"/>
</dbReference>
<dbReference type="GO" id="GO:0033499">
    <property type="term" value="P:galactose catabolic process via UDP-galactose, Leloir pathway"/>
    <property type="evidence" value="ECO:0007669"/>
    <property type="project" value="TreeGrafter"/>
</dbReference>
<comment type="caution">
    <text evidence="12">The sequence shown here is derived from an EMBL/GenBank/DDBJ whole genome shotgun (WGS) entry which is preliminary data.</text>
</comment>
<dbReference type="Pfam" id="PF01263">
    <property type="entry name" value="Aldose_epim"/>
    <property type="match status" value="1"/>
</dbReference>
<dbReference type="InterPro" id="IPR014718">
    <property type="entry name" value="GH-type_carb-bd"/>
</dbReference>
<proteinExistence type="inferred from homology"/>
<keyword evidence="6 8" id="KW-0413">Isomerase</keyword>
<accession>A0A9X1XKB7</accession>
<evidence type="ECO:0000256" key="4">
    <source>
        <dbReference type="ARBA" id="ARBA00013185"/>
    </source>
</evidence>
<evidence type="ECO:0000256" key="5">
    <source>
        <dbReference type="ARBA" id="ARBA00014165"/>
    </source>
</evidence>
<evidence type="ECO:0000256" key="8">
    <source>
        <dbReference type="PIRNR" id="PIRNR005096"/>
    </source>
</evidence>
<dbReference type="SUPFAM" id="SSF74650">
    <property type="entry name" value="Galactose mutarotase-like"/>
    <property type="match status" value="1"/>
</dbReference>
<comment type="pathway">
    <text evidence="2 8">Carbohydrate metabolism; hexose metabolism.</text>
</comment>
<dbReference type="InterPro" id="IPR011013">
    <property type="entry name" value="Gal_mutarotase_sf_dom"/>
</dbReference>
<comment type="similarity">
    <text evidence="3 8">Belongs to the aldose epimerase family.</text>
</comment>
<dbReference type="GO" id="GO:0006006">
    <property type="term" value="P:glucose metabolic process"/>
    <property type="evidence" value="ECO:0007669"/>
    <property type="project" value="TreeGrafter"/>
</dbReference>
<evidence type="ECO:0000256" key="6">
    <source>
        <dbReference type="ARBA" id="ARBA00023235"/>
    </source>
</evidence>
<dbReference type="GO" id="GO:0030246">
    <property type="term" value="F:carbohydrate binding"/>
    <property type="evidence" value="ECO:0007669"/>
    <property type="project" value="InterPro"/>
</dbReference>
<feature type="active site" description="Proton acceptor" evidence="9">
    <location>
        <position position="316"/>
    </location>
</feature>
<evidence type="ECO:0000256" key="3">
    <source>
        <dbReference type="ARBA" id="ARBA00006206"/>
    </source>
</evidence>
<evidence type="ECO:0000256" key="9">
    <source>
        <dbReference type="PIRSR" id="PIRSR005096-1"/>
    </source>
</evidence>
<organism evidence="12 13">
    <name type="scientific">Vibrio amylolyticus</name>
    <dbReference type="NCBI Taxonomy" id="2847292"/>
    <lineage>
        <taxon>Bacteria</taxon>
        <taxon>Pseudomonadati</taxon>
        <taxon>Pseudomonadota</taxon>
        <taxon>Gammaproteobacteria</taxon>
        <taxon>Vibrionales</taxon>
        <taxon>Vibrionaceae</taxon>
        <taxon>Vibrio</taxon>
    </lineage>
</organism>
<evidence type="ECO:0000313" key="13">
    <source>
        <dbReference type="Proteomes" id="UP001139559"/>
    </source>
</evidence>
<dbReference type="PANTHER" id="PTHR10091">
    <property type="entry name" value="ALDOSE-1-EPIMERASE"/>
    <property type="match status" value="1"/>
</dbReference>
<dbReference type="EMBL" id="JAJHVV010000002">
    <property type="protein sequence ID" value="MCK6262495.1"/>
    <property type="molecule type" value="Genomic_DNA"/>
</dbReference>
<dbReference type="NCBIfam" id="TIGR02636">
    <property type="entry name" value="galM_Leloir"/>
    <property type="match status" value="1"/>
</dbReference>
<dbReference type="InterPro" id="IPR013458">
    <property type="entry name" value="Ald_epimerase_bac"/>
</dbReference>
<dbReference type="AlphaFoldDB" id="A0A9X1XKB7"/>
<dbReference type="PANTHER" id="PTHR10091:SF0">
    <property type="entry name" value="GALACTOSE MUTAROTASE"/>
    <property type="match status" value="1"/>
</dbReference>
<dbReference type="RefSeq" id="WP_248007606.1">
    <property type="nucleotide sequence ID" value="NZ_JAJHVV010000002.1"/>
</dbReference>